<comment type="caution">
    <text evidence="8">The sequence shown here is derived from an EMBL/GenBank/DDBJ whole genome shotgun (WGS) entry which is preliminary data.</text>
</comment>
<evidence type="ECO:0000256" key="1">
    <source>
        <dbReference type="ARBA" id="ARBA00004613"/>
    </source>
</evidence>
<feature type="domain" description="EGF-like" evidence="7">
    <location>
        <begin position="490"/>
        <end position="529"/>
    </location>
</feature>
<name>A0AAV4ARG5_9GAST</name>
<dbReference type="EMBL" id="BLXT01004106">
    <property type="protein sequence ID" value="GFO09542.1"/>
    <property type="molecule type" value="Genomic_DNA"/>
</dbReference>
<feature type="signal peptide" evidence="6">
    <location>
        <begin position="1"/>
        <end position="25"/>
    </location>
</feature>
<comment type="caution">
    <text evidence="5">Lacks conserved residue(s) required for the propagation of feature annotation.</text>
</comment>
<dbReference type="SUPFAM" id="SSF57196">
    <property type="entry name" value="EGF/Laminin"/>
    <property type="match status" value="1"/>
</dbReference>
<evidence type="ECO:0000256" key="5">
    <source>
        <dbReference type="PROSITE-ProRule" id="PRU00076"/>
    </source>
</evidence>
<keyword evidence="9" id="KW-1185">Reference proteome</keyword>
<proteinExistence type="predicted"/>
<keyword evidence="4" id="KW-0325">Glycoprotein</keyword>
<dbReference type="PANTHER" id="PTHR24040:SF13">
    <property type="entry name" value="FIBROPELLIN-1"/>
    <property type="match status" value="1"/>
</dbReference>
<dbReference type="InterPro" id="IPR051145">
    <property type="entry name" value="GAS-SHBG-PROS"/>
</dbReference>
<evidence type="ECO:0000313" key="9">
    <source>
        <dbReference type="Proteomes" id="UP000735302"/>
    </source>
</evidence>
<evidence type="ECO:0000256" key="3">
    <source>
        <dbReference type="ARBA" id="ARBA00023157"/>
    </source>
</evidence>
<dbReference type="PROSITE" id="PS50026">
    <property type="entry name" value="EGF_3"/>
    <property type="match status" value="3"/>
</dbReference>
<feature type="chain" id="PRO_5043819913" evidence="6">
    <location>
        <begin position="26"/>
        <end position="1101"/>
    </location>
</feature>
<feature type="disulfide bond" evidence="5">
    <location>
        <begin position="519"/>
        <end position="528"/>
    </location>
</feature>
<dbReference type="InterPro" id="IPR000742">
    <property type="entry name" value="EGF"/>
</dbReference>
<keyword evidence="3 5" id="KW-1015">Disulfide bond</keyword>
<dbReference type="GO" id="GO:0005576">
    <property type="term" value="C:extracellular region"/>
    <property type="evidence" value="ECO:0007669"/>
    <property type="project" value="UniProtKB-SubCell"/>
</dbReference>
<feature type="disulfide bond" evidence="5">
    <location>
        <begin position="1080"/>
        <end position="1089"/>
    </location>
</feature>
<organism evidence="8 9">
    <name type="scientific">Plakobranchus ocellatus</name>
    <dbReference type="NCBI Taxonomy" id="259542"/>
    <lineage>
        <taxon>Eukaryota</taxon>
        <taxon>Metazoa</taxon>
        <taxon>Spiralia</taxon>
        <taxon>Lophotrochozoa</taxon>
        <taxon>Mollusca</taxon>
        <taxon>Gastropoda</taxon>
        <taxon>Heterobranchia</taxon>
        <taxon>Euthyneura</taxon>
        <taxon>Panpulmonata</taxon>
        <taxon>Sacoglossa</taxon>
        <taxon>Placobranchoidea</taxon>
        <taxon>Plakobranchidae</taxon>
        <taxon>Plakobranchus</taxon>
    </lineage>
</organism>
<dbReference type="SMART" id="SM00181">
    <property type="entry name" value="EGF"/>
    <property type="match status" value="5"/>
</dbReference>
<feature type="domain" description="EGF-like" evidence="7">
    <location>
        <begin position="1058"/>
        <end position="1090"/>
    </location>
</feature>
<feature type="domain" description="EGF-like" evidence="7">
    <location>
        <begin position="407"/>
        <end position="442"/>
    </location>
</feature>
<comment type="subcellular location">
    <subcellularLocation>
        <location evidence="1">Secreted</location>
    </subcellularLocation>
</comment>
<dbReference type="PANTHER" id="PTHR24040">
    <property type="entry name" value="LAMININ G-LIKE DOMAIN-CONTAINING PROTEIN"/>
    <property type="match status" value="1"/>
</dbReference>
<dbReference type="CDD" id="cd00199">
    <property type="entry name" value="WAP"/>
    <property type="match status" value="1"/>
</dbReference>
<dbReference type="PROSITE" id="PS01186">
    <property type="entry name" value="EGF_2"/>
    <property type="match status" value="3"/>
</dbReference>
<dbReference type="Proteomes" id="UP000735302">
    <property type="component" value="Unassembled WGS sequence"/>
</dbReference>
<evidence type="ECO:0000256" key="4">
    <source>
        <dbReference type="ARBA" id="ARBA00023180"/>
    </source>
</evidence>
<gene>
    <name evidence="8" type="ORF">PoB_003604700</name>
</gene>
<dbReference type="Gene3D" id="2.10.25.10">
    <property type="entry name" value="Laminin"/>
    <property type="match status" value="2"/>
</dbReference>
<evidence type="ECO:0000313" key="8">
    <source>
        <dbReference type="EMBL" id="GFO09542.1"/>
    </source>
</evidence>
<keyword evidence="6" id="KW-0732">Signal</keyword>
<evidence type="ECO:0000256" key="2">
    <source>
        <dbReference type="ARBA" id="ARBA00022525"/>
    </source>
</evidence>
<sequence length="1101" mass="121613">MASRPSGASIALALILCCCLTGISGQGFAPTNVGGQADSRVPFHLHFVEMMFDDKGSDLMDKTTQAYKDVENAIEIALQGLGGYLSELSFENGLPCVRANVVWANLIEDQTHEVKERVDMSGIKLWNTAWKVSFEGCEAEMEAVVFNLYLPTLPWMEAMEDEKSSRYMSIKEEIESRFADLSGQLETLELTDNNGCLHVHVKWMAWFPAHIARLILDLKRTGLKLGDEVFIVETVPCMPSDAASRECPPVPPNTFGICIQDCDDNNPVMACDEGYKCCSNGCGNVCKKVNYKVMVTALIIIDEEFEESMTQGYAMEVAQVGVDSAVKNLFNTPTAAIVTSAKLRTFVEKDRWGRGYTMMVVDLYLSSDVPNDQLSSSLHAIEGTNLALGEANLRLLDVIFSNHSMMDMQSCGGSMCHGICKHLITGEDYCSCDEGFEGPACSAFDCRQDVSQFASDVQANYCEQGQCVKADEGDSYECDCNNGYHGTLCNVNVCDMMDNPCGGHGTCVGLVEQGLLCQCESGWGGIFCNTSADDGMSTCEMERRLMQFVHQQIFSPNVSPQLRVFMSTLLKRMDSDKYSVPYCWAKGSGRDGEYHSTCVYSSTTGEWDECYCLSNSREFNGYIYFGEGDCRVFTADDIRWGHDDFFILNMTWSQDLVTFDSELYMSIKDQVSKTAEYLGGGLTHLEFFRTEDDCVKAVAQWHLGSVAREGMLAEKLEGGGINVGVQNMKVSHQGCQDHGGDLHVVTYKFYVAGLPTPRDVTDHKGQVYRMAEAAVKQVFSGLGGKLRTLELAENNGCVMFFVEWEAAYPSKALSVLDDLKETGLATDDMKTYTVQSRPCLPSDSQLEGCPGVPQDVFGTCDEACNVTEPCEKPGYKCCSNGCGKACVRVGYKVKVSAAIVVDMAVHEDMKNSSSILYKSIEFGVDMMINEVYNLGPNRAIIGTEVTQILPMDYKSKTYPAIHVKIFLAEDFPNVMLLDSAYLLERSKLANLQNAPDFLMMKLLSHSMTDMTSCGGVECHGICKTLFSGDEYCSCEPGQRGAGCSVFDCRKDLDEYFPQDDFCHEGKCSLESESEGFQCVCNPGYYGDRCDGEYTMVVYTLF</sequence>
<feature type="disulfide bond" evidence="5">
    <location>
        <begin position="432"/>
        <end position="441"/>
    </location>
</feature>
<dbReference type="AlphaFoldDB" id="A0AAV4ARG5"/>
<keyword evidence="5" id="KW-0245">EGF-like domain</keyword>
<evidence type="ECO:0000259" key="7">
    <source>
        <dbReference type="PROSITE" id="PS50026"/>
    </source>
</evidence>
<protein>
    <submittedName>
        <fullName evidence="8">Neurogenic locus notch homolog protein 1</fullName>
    </submittedName>
</protein>
<reference evidence="8 9" key="1">
    <citation type="journal article" date="2021" name="Elife">
        <title>Chloroplast acquisition without the gene transfer in kleptoplastic sea slugs, Plakobranchus ocellatus.</title>
        <authorList>
            <person name="Maeda T."/>
            <person name="Takahashi S."/>
            <person name="Yoshida T."/>
            <person name="Shimamura S."/>
            <person name="Takaki Y."/>
            <person name="Nagai Y."/>
            <person name="Toyoda A."/>
            <person name="Suzuki Y."/>
            <person name="Arimoto A."/>
            <person name="Ishii H."/>
            <person name="Satoh N."/>
            <person name="Nishiyama T."/>
            <person name="Hasebe M."/>
            <person name="Maruyama T."/>
            <person name="Minagawa J."/>
            <person name="Obokata J."/>
            <person name="Shigenobu S."/>
        </authorList>
    </citation>
    <scope>NUCLEOTIDE SEQUENCE [LARGE SCALE GENOMIC DNA]</scope>
</reference>
<keyword evidence="2" id="KW-0964">Secreted</keyword>
<evidence type="ECO:0000256" key="6">
    <source>
        <dbReference type="SAM" id="SignalP"/>
    </source>
</evidence>
<dbReference type="PROSITE" id="PS00022">
    <property type="entry name" value="EGF_1"/>
    <property type="match status" value="4"/>
</dbReference>
<accession>A0AAV4ARG5</accession>